<sequence>MSDSLSSFCCQGCCSHADSSCHRPAFACSFHCKVGHSEAFGKRKWGAASKTNVKFWLLTCCQLLLVVRTDAMGMPHLRRGGGLPSRGHHGSLQSKKQHAERLAQQYALAELQAERLTLEARVMKLKSEVRKSSRTEYQRQTETFSGSSMNPVQQKDGRLSKNDRSTSGHEKQLLLVSNGATMLSPGERVGAVRAGKSSPQGASRCAKQQAAPGEQSEESAGSAKGPHGRPHSIVEQIDVESLETADPAIGLYVGTWSELGLPDWQFPLVQGVSEEDVSALRACVFGLDSFVVHEAESTPIGTILRGAMRKESAADVSAIVQARLAATPGLRERIRLFLLHDPTFLPDESELEPWEDLPSAEVVYLALPSSVVPLSAQRRGAAAPLAPPLSLLASAVTSGGFALSLCGAHTSTAAPVFGYSWALLAAHDAAHVLAARAGGLQLAAPIVLPAASLGGFGSHMPFSSFAANRSVLAEVSLAGPVVGGAASLASFFLGLAMTAAASEAELASFPKLPLDTLHASLLACFSTEVLLPHTAAMDAVRLGLELPPDQLPLHPLAVAGFVGMLCNSLALVPCGRLDGGRAATACFGRRGGSLFGGCSLIVLAIATLASGDPTLLGSWFLLVLPLLRQAEAPSVDEVTPPPPRYVNVFIGALAIAVLCIWPAPYPSTAELDVADIFAMSGIQL</sequence>
<evidence type="ECO:0000256" key="2">
    <source>
        <dbReference type="ARBA" id="ARBA00004229"/>
    </source>
</evidence>
<evidence type="ECO:0000256" key="5">
    <source>
        <dbReference type="ARBA" id="ARBA00022640"/>
    </source>
</evidence>
<feature type="transmembrane region" description="Helical" evidence="13">
    <location>
        <begin position="551"/>
        <end position="572"/>
    </location>
</feature>
<evidence type="ECO:0000256" key="9">
    <source>
        <dbReference type="ARBA" id="ARBA00022946"/>
    </source>
</evidence>
<evidence type="ECO:0000256" key="13">
    <source>
        <dbReference type="SAM" id="Phobius"/>
    </source>
</evidence>
<keyword evidence="7 13" id="KW-0812">Transmembrane</keyword>
<dbReference type="GO" id="GO:0016020">
    <property type="term" value="C:membrane"/>
    <property type="evidence" value="ECO:0007669"/>
    <property type="project" value="UniProtKB-SubCell"/>
</dbReference>
<evidence type="ECO:0000256" key="7">
    <source>
        <dbReference type="ARBA" id="ARBA00022692"/>
    </source>
</evidence>
<feature type="region of interest" description="Disordered" evidence="12">
    <location>
        <begin position="128"/>
        <end position="230"/>
    </location>
</feature>
<name>A0A7S4BVU4_CHRCT</name>
<keyword evidence="6" id="KW-0645">Protease</keyword>
<accession>A0A7S4BVU4</accession>
<evidence type="ECO:0000256" key="11">
    <source>
        <dbReference type="ARBA" id="ARBA00023136"/>
    </source>
</evidence>
<dbReference type="InterPro" id="IPR044838">
    <property type="entry name" value="EGY1-like"/>
</dbReference>
<evidence type="ECO:0000256" key="4">
    <source>
        <dbReference type="ARBA" id="ARBA00022528"/>
    </source>
</evidence>
<dbReference type="AlphaFoldDB" id="A0A7S4BVU4"/>
<keyword evidence="8" id="KW-0378">Hydrolase</keyword>
<keyword evidence="11 13" id="KW-0472">Membrane</keyword>
<evidence type="ECO:0000256" key="8">
    <source>
        <dbReference type="ARBA" id="ARBA00022801"/>
    </source>
</evidence>
<feature type="transmembrane region" description="Helical" evidence="13">
    <location>
        <begin position="593"/>
        <end position="624"/>
    </location>
</feature>
<dbReference type="GO" id="GO:0009507">
    <property type="term" value="C:chloroplast"/>
    <property type="evidence" value="ECO:0007669"/>
    <property type="project" value="UniProtKB-SubCell"/>
</dbReference>
<feature type="compositionally biased region" description="Polar residues" evidence="12">
    <location>
        <begin position="140"/>
        <end position="153"/>
    </location>
</feature>
<keyword evidence="9" id="KW-0809">Transit peptide</keyword>
<gene>
    <name evidence="14" type="ORF">PCAR00345_LOCUS31322</name>
</gene>
<feature type="region of interest" description="Disordered" evidence="12">
    <location>
        <begin position="77"/>
        <end position="97"/>
    </location>
</feature>
<dbReference type="GO" id="GO:0008233">
    <property type="term" value="F:peptidase activity"/>
    <property type="evidence" value="ECO:0007669"/>
    <property type="project" value="UniProtKB-KW"/>
</dbReference>
<proteinExistence type="inferred from homology"/>
<evidence type="ECO:0000256" key="6">
    <source>
        <dbReference type="ARBA" id="ARBA00022670"/>
    </source>
</evidence>
<keyword evidence="5" id="KW-0934">Plastid</keyword>
<keyword evidence="4" id="KW-0150">Chloroplast</keyword>
<evidence type="ECO:0008006" key="15">
    <source>
        <dbReference type="Google" id="ProtNLM"/>
    </source>
</evidence>
<evidence type="ECO:0000256" key="10">
    <source>
        <dbReference type="ARBA" id="ARBA00022989"/>
    </source>
</evidence>
<comment type="subcellular location">
    <subcellularLocation>
        <location evidence="1">Membrane</location>
        <topology evidence="1">Multi-pass membrane protein</topology>
    </subcellularLocation>
    <subcellularLocation>
        <location evidence="2">Plastid</location>
        <location evidence="2">Chloroplast</location>
    </subcellularLocation>
</comment>
<dbReference type="PANTHER" id="PTHR31412">
    <property type="entry name" value="ZINC METALLOPROTEASE EGY1"/>
    <property type="match status" value="1"/>
</dbReference>
<keyword evidence="10 13" id="KW-1133">Transmembrane helix</keyword>
<evidence type="ECO:0000256" key="1">
    <source>
        <dbReference type="ARBA" id="ARBA00004141"/>
    </source>
</evidence>
<evidence type="ECO:0000256" key="3">
    <source>
        <dbReference type="ARBA" id="ARBA00007931"/>
    </source>
</evidence>
<feature type="transmembrane region" description="Helical" evidence="13">
    <location>
        <begin position="644"/>
        <end position="663"/>
    </location>
</feature>
<dbReference type="PANTHER" id="PTHR31412:SF0">
    <property type="entry name" value="ZINC METALLOPROTEASE EGY1, CHLOROPLASTIC-RELATED"/>
    <property type="match status" value="1"/>
</dbReference>
<protein>
    <recommendedName>
        <fullName evidence="15">Peptidase M50 domain-containing protein</fullName>
    </recommendedName>
</protein>
<dbReference type="EMBL" id="HBIZ01048931">
    <property type="protein sequence ID" value="CAE0778683.1"/>
    <property type="molecule type" value="Transcribed_RNA"/>
</dbReference>
<evidence type="ECO:0000256" key="12">
    <source>
        <dbReference type="SAM" id="MobiDB-lite"/>
    </source>
</evidence>
<organism evidence="14">
    <name type="scientific">Chrysotila carterae</name>
    <name type="common">Marine alga</name>
    <name type="synonym">Syracosphaera carterae</name>
    <dbReference type="NCBI Taxonomy" id="13221"/>
    <lineage>
        <taxon>Eukaryota</taxon>
        <taxon>Haptista</taxon>
        <taxon>Haptophyta</taxon>
        <taxon>Prymnesiophyceae</taxon>
        <taxon>Isochrysidales</taxon>
        <taxon>Isochrysidaceae</taxon>
        <taxon>Chrysotila</taxon>
    </lineage>
</organism>
<comment type="similarity">
    <text evidence="3">Belongs to the peptidase M50B family.</text>
</comment>
<evidence type="ECO:0000313" key="14">
    <source>
        <dbReference type="EMBL" id="CAE0778683.1"/>
    </source>
</evidence>
<feature type="compositionally biased region" description="Basic and acidic residues" evidence="12">
    <location>
        <begin position="128"/>
        <end position="139"/>
    </location>
</feature>
<feature type="compositionally biased region" description="Basic and acidic residues" evidence="12">
    <location>
        <begin position="155"/>
        <end position="172"/>
    </location>
</feature>
<dbReference type="GO" id="GO:0006508">
    <property type="term" value="P:proteolysis"/>
    <property type="evidence" value="ECO:0007669"/>
    <property type="project" value="UniProtKB-KW"/>
</dbReference>
<reference evidence="14" key="1">
    <citation type="submission" date="2021-01" db="EMBL/GenBank/DDBJ databases">
        <authorList>
            <person name="Corre E."/>
            <person name="Pelletier E."/>
            <person name="Niang G."/>
            <person name="Scheremetjew M."/>
            <person name="Finn R."/>
            <person name="Kale V."/>
            <person name="Holt S."/>
            <person name="Cochrane G."/>
            <person name="Meng A."/>
            <person name="Brown T."/>
            <person name="Cohen L."/>
        </authorList>
    </citation>
    <scope>NUCLEOTIDE SEQUENCE</scope>
    <source>
        <strain evidence="14">CCMP645</strain>
    </source>
</reference>